<feature type="region of interest" description="Disordered" evidence="5">
    <location>
        <begin position="293"/>
        <end position="317"/>
    </location>
</feature>
<sequence length="1072" mass="119676">MEFHSSSKRRGEEERRSPLPSSKKQRIPIPELGFFHLRSLSGGPDPPRELICLRSDRVYTAGRESRRCGIVFRHRCISRRHCQFFLDGSDRKLRLIDGFFLTDTSDLDETRRRFRSAGHGLASRVSLNGVFINGRRLPKGIAVELTVGDEILLGCPNASDDNCRIKYGFVVERILLSEATGRFDPKDAFFSKGNVVSDDTTLCRSGFEELVPRAVFLLNQLRSILGCSDPVSYLRNFFNLDHHGKRSVERVVEHGLKKIHALDTEKRSKLVATWRNAATEVISSEESDRNVVGNYEHGECSTNPVGKSEHTHSQSHLKRDPGIGCYSDGKTFFLNRLEFMGPGTSSQHAGVTLPELLHPVKSLIRVFIATFTCDVSWFLSCCQVPNHLPITIACHSRERCWSSSHDSRTSSPYANYPNLLLVYPPFCDEIAFGKDRRKQGIACHHPKLIVLQREHSIRVVITSANLVPKQWNHITNTVWWQDFPCRTAPDYSALFGTIEESKSDFAAQLAGFIASLITDVPSQAHWIKELTKYDFRGAVGHLVASVPGIHAQSSCYLDADYCLSAQQTVHSKSVARNFLGCVQASVVGLSHRFRAATDSNCAQVKILASLLGKCRENTSGTIEVLLKRNMNIPADANAVSVLVADLDELSEGDAIQLGFLPRDVAKWVSPLSDVGFFSFSAYVYPKEALAAAFEGSNLKVQLVLRVSQAYQTLKLHFYNSFEETTMLISVICYNGSFRSCGCNRACYVMQGPKFSEISSLIQPHHVASLCSLLSSIQRCLGLWRLQEVLSRYKWLDSLETDFIYGSSSIGTSVNSQFLAAFSAAAGKRSYQYPDSEESDPEWGCWTAGHESRNPSMRILFPTIERVKNGSCGIQPFRCLLSLSEKTWRGLRAADIFHDAIPHPCNRVGYPMHVKVARRRFVSKATMSSFGWIYCGSHNFSPAAWGRTAVSTASSLRLHICNYELGILLIVPPSDTSEGTAGKGFNLDDITLPFVMPAPKYQDSDRPATAQAMREAVAVLLRDKSSVAVATEEVSEDIPDEEEVFEASDYFTEEKEEEKIYAEMLWSQVDSES</sequence>
<dbReference type="GeneID" id="105060408"/>
<feature type="active site" description="Nucleophile" evidence="3">
    <location>
        <position position="445"/>
    </location>
</feature>
<dbReference type="Pfam" id="PF00498">
    <property type="entry name" value="FHA"/>
    <property type="match status" value="1"/>
</dbReference>
<evidence type="ECO:0000256" key="3">
    <source>
        <dbReference type="PIRSR" id="PIRSR610347-1"/>
    </source>
</evidence>
<evidence type="ECO:0000259" key="6">
    <source>
        <dbReference type="PROSITE" id="PS50006"/>
    </source>
</evidence>
<keyword evidence="2" id="KW-0378">Hydrolase</keyword>
<dbReference type="InterPro" id="IPR000253">
    <property type="entry name" value="FHA_dom"/>
</dbReference>
<feature type="compositionally biased region" description="Basic and acidic residues" evidence="5">
    <location>
        <begin position="1"/>
        <end position="17"/>
    </location>
</feature>
<dbReference type="InterPro" id="IPR008984">
    <property type="entry name" value="SMAD_FHA_dom_sf"/>
</dbReference>
<dbReference type="SUPFAM" id="SSF56024">
    <property type="entry name" value="Phospholipase D/nuclease"/>
    <property type="match status" value="2"/>
</dbReference>
<keyword evidence="1" id="KW-0479">Metal-binding</keyword>
<dbReference type="CDD" id="cd09123">
    <property type="entry name" value="PLDc_Tdp1_2"/>
    <property type="match status" value="1"/>
</dbReference>
<evidence type="ECO:0000256" key="2">
    <source>
        <dbReference type="ARBA" id="ARBA00022801"/>
    </source>
</evidence>
<dbReference type="PANTHER" id="PTHR12415:SF3">
    <property type="entry name" value="OS04G0403400 PROTEIN"/>
    <property type="match status" value="1"/>
</dbReference>
<dbReference type="SUPFAM" id="SSF49879">
    <property type="entry name" value="SMAD/FHA domain"/>
    <property type="match status" value="1"/>
</dbReference>
<reference evidence="8" key="1">
    <citation type="submission" date="2025-08" db="UniProtKB">
        <authorList>
            <consortium name="RefSeq"/>
        </authorList>
    </citation>
    <scope>IDENTIFICATION</scope>
</reference>
<dbReference type="GO" id="GO:0016818">
    <property type="term" value="F:hydrolase activity, acting on acid anhydrides, in phosphorus-containing anhydrides"/>
    <property type="evidence" value="ECO:0007669"/>
    <property type="project" value="InterPro"/>
</dbReference>
<dbReference type="SMART" id="SM00240">
    <property type="entry name" value="FHA"/>
    <property type="match status" value="1"/>
</dbReference>
<accession>A0A6J0PAL0</accession>
<dbReference type="GO" id="GO:0008081">
    <property type="term" value="F:phosphoric diester hydrolase activity"/>
    <property type="evidence" value="ECO:0007669"/>
    <property type="project" value="InterPro"/>
</dbReference>
<dbReference type="Gene3D" id="3.30.870.10">
    <property type="entry name" value="Endonuclease Chain A"/>
    <property type="match status" value="2"/>
</dbReference>
<dbReference type="Gene3D" id="3.30.70.2330">
    <property type="match status" value="1"/>
</dbReference>
<protein>
    <submittedName>
        <fullName evidence="8">Uncharacterized protein LOC105060408 isoform X1</fullName>
    </submittedName>
</protein>
<keyword evidence="7" id="KW-1185">Reference proteome</keyword>
<dbReference type="InParanoid" id="A0A6J0PAL0"/>
<dbReference type="SMART" id="SM00910">
    <property type="entry name" value="HIRAN"/>
    <property type="match status" value="1"/>
</dbReference>
<feature type="domain" description="FHA" evidence="6">
    <location>
        <begin position="59"/>
        <end position="137"/>
    </location>
</feature>
<dbReference type="Pfam" id="PF08797">
    <property type="entry name" value="HIRAN"/>
    <property type="match status" value="1"/>
</dbReference>
<dbReference type="OrthoDB" id="47785at2759"/>
<evidence type="ECO:0000256" key="5">
    <source>
        <dbReference type="SAM" id="MobiDB-lite"/>
    </source>
</evidence>
<feature type="compositionally biased region" description="Basic and acidic residues" evidence="5">
    <location>
        <begin position="307"/>
        <end position="317"/>
    </location>
</feature>
<dbReference type="CDD" id="cd00060">
    <property type="entry name" value="FHA"/>
    <property type="match status" value="1"/>
</dbReference>
<evidence type="ECO:0000313" key="8">
    <source>
        <dbReference type="RefSeq" id="XP_019701286.1"/>
    </source>
</evidence>
<feature type="region of interest" description="Disordered" evidence="5">
    <location>
        <begin position="1"/>
        <end position="25"/>
    </location>
</feature>
<proteinExistence type="predicted"/>
<dbReference type="GO" id="GO:0008270">
    <property type="term" value="F:zinc ion binding"/>
    <property type="evidence" value="ECO:0007669"/>
    <property type="project" value="InterPro"/>
</dbReference>
<dbReference type="Proteomes" id="UP000504607">
    <property type="component" value="Unplaced"/>
</dbReference>
<evidence type="ECO:0000313" key="7">
    <source>
        <dbReference type="Proteomes" id="UP000504607"/>
    </source>
</evidence>
<dbReference type="Pfam" id="PF06087">
    <property type="entry name" value="Tyr-DNA_phospho"/>
    <property type="match status" value="2"/>
</dbReference>
<dbReference type="GO" id="GO:0003676">
    <property type="term" value="F:nucleic acid binding"/>
    <property type="evidence" value="ECO:0007669"/>
    <property type="project" value="InterPro"/>
</dbReference>
<evidence type="ECO:0000256" key="4">
    <source>
        <dbReference type="PIRSR" id="PIRSR610347-2"/>
    </source>
</evidence>
<dbReference type="InterPro" id="IPR010347">
    <property type="entry name" value="Tdp1"/>
</dbReference>
<dbReference type="CDD" id="cd09122">
    <property type="entry name" value="PLDc_Tdp1_1"/>
    <property type="match status" value="1"/>
</dbReference>
<name>A0A6J0PAL0_ELAGV</name>
<dbReference type="AlphaFoldDB" id="A0A6J0PAL0"/>
<dbReference type="FunCoup" id="A0A6J0PAL0">
    <property type="interactions" value="12"/>
</dbReference>
<dbReference type="GO" id="GO:0005634">
    <property type="term" value="C:nucleus"/>
    <property type="evidence" value="ECO:0007669"/>
    <property type="project" value="InterPro"/>
</dbReference>
<feature type="binding site" evidence="4">
    <location>
        <position position="447"/>
    </location>
    <ligand>
        <name>substrate</name>
    </ligand>
</feature>
<dbReference type="RefSeq" id="XP_019701286.1">
    <property type="nucleotide sequence ID" value="XM_019845727.1"/>
</dbReference>
<gene>
    <name evidence="8" type="primary">LOC105060408</name>
</gene>
<dbReference type="GO" id="GO:0006281">
    <property type="term" value="P:DNA repair"/>
    <property type="evidence" value="ECO:0007669"/>
    <property type="project" value="InterPro"/>
</dbReference>
<organism evidence="7 8">
    <name type="scientific">Elaeis guineensis var. tenera</name>
    <name type="common">Oil palm</name>
    <dbReference type="NCBI Taxonomy" id="51953"/>
    <lineage>
        <taxon>Eukaryota</taxon>
        <taxon>Viridiplantae</taxon>
        <taxon>Streptophyta</taxon>
        <taxon>Embryophyta</taxon>
        <taxon>Tracheophyta</taxon>
        <taxon>Spermatophyta</taxon>
        <taxon>Magnoliopsida</taxon>
        <taxon>Liliopsida</taxon>
        <taxon>Arecaceae</taxon>
        <taxon>Arecoideae</taxon>
        <taxon>Cocoseae</taxon>
        <taxon>Elaeidinae</taxon>
        <taxon>Elaeis</taxon>
    </lineage>
</organism>
<dbReference type="PROSITE" id="PS50006">
    <property type="entry name" value="FHA_DOMAIN"/>
    <property type="match status" value="1"/>
</dbReference>
<dbReference type="Gene3D" id="2.60.200.20">
    <property type="match status" value="1"/>
</dbReference>
<evidence type="ECO:0000256" key="1">
    <source>
        <dbReference type="ARBA" id="ARBA00022723"/>
    </source>
</evidence>
<dbReference type="InterPro" id="IPR014905">
    <property type="entry name" value="HIRAN"/>
</dbReference>
<dbReference type="PANTHER" id="PTHR12415">
    <property type="entry name" value="TYROSYL-DNA PHOSPHODIESTERASE 1"/>
    <property type="match status" value="1"/>
</dbReference>